<dbReference type="SUPFAM" id="SSF74653">
    <property type="entry name" value="TolA/TonB C-terminal domain"/>
    <property type="match status" value="1"/>
</dbReference>
<dbReference type="Proteomes" id="UP000823597">
    <property type="component" value="Unassembled WGS sequence"/>
</dbReference>
<protein>
    <submittedName>
        <fullName evidence="2">Energy transducer TonB</fullName>
    </submittedName>
</protein>
<evidence type="ECO:0000313" key="2">
    <source>
        <dbReference type="EMBL" id="MBO8465933.1"/>
    </source>
</evidence>
<dbReference type="EMBL" id="JADIME010000084">
    <property type="protein sequence ID" value="MBO8465933.1"/>
    <property type="molecule type" value="Genomic_DNA"/>
</dbReference>
<proteinExistence type="predicted"/>
<accession>A0A9D9N9X9</accession>
<reference evidence="2" key="2">
    <citation type="journal article" date="2021" name="PeerJ">
        <title>Extensive microbial diversity within the chicken gut microbiome revealed by metagenomics and culture.</title>
        <authorList>
            <person name="Gilroy R."/>
            <person name="Ravi A."/>
            <person name="Getino M."/>
            <person name="Pursley I."/>
            <person name="Horton D.L."/>
            <person name="Alikhan N.F."/>
            <person name="Baker D."/>
            <person name="Gharbi K."/>
            <person name="Hall N."/>
            <person name="Watson M."/>
            <person name="Adriaenssens E.M."/>
            <person name="Foster-Nyarko E."/>
            <person name="Jarju S."/>
            <person name="Secka A."/>
            <person name="Antonio M."/>
            <person name="Oren A."/>
            <person name="Chaudhuri R.R."/>
            <person name="La Ragione R."/>
            <person name="Hildebrand F."/>
            <person name="Pallen M.J."/>
        </authorList>
    </citation>
    <scope>NUCLEOTIDE SEQUENCE</scope>
    <source>
        <strain evidence="2">10037</strain>
    </source>
</reference>
<dbReference type="Pfam" id="PF03544">
    <property type="entry name" value="TonB_C"/>
    <property type="match status" value="1"/>
</dbReference>
<sequence>MKGVNESLDNEALRVVKESPEWEPGMTEGKPVNVTFQFPIVFKLKTE</sequence>
<evidence type="ECO:0000259" key="1">
    <source>
        <dbReference type="Pfam" id="PF03544"/>
    </source>
</evidence>
<evidence type="ECO:0000313" key="3">
    <source>
        <dbReference type="Proteomes" id="UP000823597"/>
    </source>
</evidence>
<dbReference type="GO" id="GO:0055085">
    <property type="term" value="P:transmembrane transport"/>
    <property type="evidence" value="ECO:0007669"/>
    <property type="project" value="InterPro"/>
</dbReference>
<dbReference type="Gene3D" id="3.30.1150.10">
    <property type="match status" value="1"/>
</dbReference>
<name>A0A9D9N9X9_9BACT</name>
<gene>
    <name evidence="2" type="ORF">IAB93_08070</name>
</gene>
<reference evidence="2" key="1">
    <citation type="submission" date="2020-10" db="EMBL/GenBank/DDBJ databases">
        <authorList>
            <person name="Gilroy R."/>
        </authorList>
    </citation>
    <scope>NUCLEOTIDE SEQUENCE</scope>
    <source>
        <strain evidence="2">10037</strain>
    </source>
</reference>
<organism evidence="2 3">
    <name type="scientific">Candidatus Merdivivens pullistercoris</name>
    <dbReference type="NCBI Taxonomy" id="2840873"/>
    <lineage>
        <taxon>Bacteria</taxon>
        <taxon>Pseudomonadati</taxon>
        <taxon>Bacteroidota</taxon>
        <taxon>Bacteroidia</taxon>
        <taxon>Bacteroidales</taxon>
        <taxon>Muribaculaceae</taxon>
        <taxon>Muribaculaceae incertae sedis</taxon>
        <taxon>Candidatus Merdivivens</taxon>
    </lineage>
</organism>
<feature type="domain" description="TonB C-terminal" evidence="1">
    <location>
        <begin position="5"/>
        <end position="44"/>
    </location>
</feature>
<dbReference type="InterPro" id="IPR037682">
    <property type="entry name" value="TonB_C"/>
</dbReference>
<dbReference type="AlphaFoldDB" id="A0A9D9N9X9"/>
<comment type="caution">
    <text evidence="2">The sequence shown here is derived from an EMBL/GenBank/DDBJ whole genome shotgun (WGS) entry which is preliminary data.</text>
</comment>